<dbReference type="AlphaFoldDB" id="A0A1H2TP00"/>
<dbReference type="GO" id="GO:0016209">
    <property type="term" value="F:antioxidant activity"/>
    <property type="evidence" value="ECO:0007669"/>
    <property type="project" value="InterPro"/>
</dbReference>
<accession>A0A1H2TP00</accession>
<dbReference type="SUPFAM" id="SSF52833">
    <property type="entry name" value="Thioredoxin-like"/>
    <property type="match status" value="1"/>
</dbReference>
<dbReference type="RefSeq" id="WP_091613165.1">
    <property type="nucleotide sequence ID" value="NZ_FNNC01000002.1"/>
</dbReference>
<reference evidence="3 4" key="1">
    <citation type="submission" date="2016-10" db="EMBL/GenBank/DDBJ databases">
        <authorList>
            <person name="de Groot N.N."/>
        </authorList>
    </citation>
    <scope>NUCLEOTIDE SEQUENCE [LARGE SCALE GENOMIC DNA]</scope>
    <source>
        <strain evidence="3 4">DSM 23126</strain>
    </source>
</reference>
<dbReference type="OrthoDB" id="9809746at2"/>
<evidence type="ECO:0000256" key="1">
    <source>
        <dbReference type="ARBA" id="ARBA00023157"/>
    </source>
</evidence>
<dbReference type="Gene3D" id="3.40.30.10">
    <property type="entry name" value="Glutaredoxin"/>
    <property type="match status" value="1"/>
</dbReference>
<protein>
    <submittedName>
        <fullName evidence="3">Peroxiredoxin</fullName>
    </submittedName>
</protein>
<dbReference type="STRING" id="1122204.SAMN05421781_1499"/>
<dbReference type="InterPro" id="IPR000866">
    <property type="entry name" value="AhpC/TSA"/>
</dbReference>
<dbReference type="EMBL" id="FNNC01000002">
    <property type="protein sequence ID" value="SDW45507.1"/>
    <property type="molecule type" value="Genomic_DNA"/>
</dbReference>
<proteinExistence type="predicted"/>
<sequence>MVFALNEKAPMFTLADVNGEEFKLEDKIGKGWQLLVFFRGSWCPVCKEELQAWEEHRSFFENNNVNITAISTDNPEDLSTMTGEYGLTFPVLVDEALKVLDDYGVFYHSSEAPYEDHGAHGEPAYFLLDEEGRFLYQHRQTNPFGRPGPKEFRKTVKYIEDNLK</sequence>
<dbReference type="InterPro" id="IPR050553">
    <property type="entry name" value="Thioredoxin_ResA/DsbE_sf"/>
</dbReference>
<feature type="domain" description="Thioredoxin" evidence="2">
    <location>
        <begin position="3"/>
        <end position="161"/>
    </location>
</feature>
<keyword evidence="1" id="KW-1015">Disulfide bond</keyword>
<name>A0A1H2TP00_9BACI</name>
<dbReference type="PROSITE" id="PS51352">
    <property type="entry name" value="THIOREDOXIN_2"/>
    <property type="match status" value="1"/>
</dbReference>
<dbReference type="InterPro" id="IPR013766">
    <property type="entry name" value="Thioredoxin_domain"/>
</dbReference>
<dbReference type="InterPro" id="IPR036249">
    <property type="entry name" value="Thioredoxin-like_sf"/>
</dbReference>
<dbReference type="GO" id="GO:0016491">
    <property type="term" value="F:oxidoreductase activity"/>
    <property type="evidence" value="ECO:0007669"/>
    <property type="project" value="InterPro"/>
</dbReference>
<dbReference type="Proteomes" id="UP000199488">
    <property type="component" value="Unassembled WGS sequence"/>
</dbReference>
<dbReference type="PANTHER" id="PTHR42852:SF13">
    <property type="entry name" value="PROTEIN DIPZ"/>
    <property type="match status" value="1"/>
</dbReference>
<evidence type="ECO:0000259" key="2">
    <source>
        <dbReference type="PROSITE" id="PS51352"/>
    </source>
</evidence>
<keyword evidence="4" id="KW-1185">Reference proteome</keyword>
<organism evidence="3 4">
    <name type="scientific">Marinococcus luteus</name>
    <dbReference type="NCBI Taxonomy" id="1122204"/>
    <lineage>
        <taxon>Bacteria</taxon>
        <taxon>Bacillati</taxon>
        <taxon>Bacillota</taxon>
        <taxon>Bacilli</taxon>
        <taxon>Bacillales</taxon>
        <taxon>Bacillaceae</taxon>
        <taxon>Marinococcus</taxon>
    </lineage>
</organism>
<dbReference type="PANTHER" id="PTHR42852">
    <property type="entry name" value="THIOL:DISULFIDE INTERCHANGE PROTEIN DSBE"/>
    <property type="match status" value="1"/>
</dbReference>
<gene>
    <name evidence="3" type="ORF">SAMN05421781_1499</name>
</gene>
<evidence type="ECO:0000313" key="3">
    <source>
        <dbReference type="EMBL" id="SDW45507.1"/>
    </source>
</evidence>
<dbReference type="Pfam" id="PF00578">
    <property type="entry name" value="AhpC-TSA"/>
    <property type="match status" value="1"/>
</dbReference>
<evidence type="ECO:0000313" key="4">
    <source>
        <dbReference type="Proteomes" id="UP000199488"/>
    </source>
</evidence>